<dbReference type="AlphaFoldDB" id="A0A8K0AI76"/>
<protein>
    <submittedName>
        <fullName evidence="5">Conserved mitochondrial WD40 repeat-containing protein</fullName>
    </submittedName>
</protein>
<dbReference type="SUPFAM" id="SSF69322">
    <property type="entry name" value="Tricorn protease domain 2"/>
    <property type="match status" value="1"/>
</dbReference>
<dbReference type="EMBL" id="VRVR01000019">
    <property type="protein sequence ID" value="KAF0852738.1"/>
    <property type="molecule type" value="Genomic_DNA"/>
</dbReference>
<evidence type="ECO:0000256" key="4">
    <source>
        <dbReference type="SAM" id="MobiDB-lite"/>
    </source>
</evidence>
<evidence type="ECO:0000256" key="3">
    <source>
        <dbReference type="PROSITE-ProRule" id="PRU00221"/>
    </source>
</evidence>
<feature type="region of interest" description="Disordered" evidence="4">
    <location>
        <begin position="1"/>
        <end position="27"/>
    </location>
</feature>
<feature type="repeat" description="WD" evidence="3">
    <location>
        <begin position="199"/>
        <end position="238"/>
    </location>
</feature>
<dbReference type="InterPro" id="IPR020472">
    <property type="entry name" value="WD40_PAC1"/>
</dbReference>
<dbReference type="Gene3D" id="2.130.10.10">
    <property type="entry name" value="YVTN repeat-like/Quinoprotein amine dehydrogenase"/>
    <property type="match status" value="3"/>
</dbReference>
<dbReference type="PANTHER" id="PTHR44156">
    <property type="entry name" value="SUPERNUMERARY LIMBS, ISOFORM B-RELATED"/>
    <property type="match status" value="1"/>
</dbReference>
<dbReference type="OrthoDB" id="496at2759"/>
<evidence type="ECO:0000256" key="1">
    <source>
        <dbReference type="ARBA" id="ARBA00022574"/>
    </source>
</evidence>
<keyword evidence="2" id="KW-0677">Repeat</keyword>
<evidence type="ECO:0000313" key="6">
    <source>
        <dbReference type="Proteomes" id="UP000799049"/>
    </source>
</evidence>
<dbReference type="InterPro" id="IPR036322">
    <property type="entry name" value="WD40_repeat_dom_sf"/>
</dbReference>
<dbReference type="CDD" id="cd00200">
    <property type="entry name" value="WD40"/>
    <property type="match status" value="1"/>
</dbReference>
<feature type="compositionally biased region" description="Low complexity" evidence="4">
    <location>
        <begin position="13"/>
        <end position="27"/>
    </location>
</feature>
<reference evidence="5" key="1">
    <citation type="submission" date="2019-09" db="EMBL/GenBank/DDBJ databases">
        <title>The Mitochondrial Proteome of the Jakobid, Andalucia godoyi, a Protist With the Most Gene-Rich and Bacteria-Like Mitochondrial Genome.</title>
        <authorList>
            <person name="Gray M.W."/>
            <person name="Burger G."/>
            <person name="Derelle R."/>
            <person name="Klimes V."/>
            <person name="Leger M."/>
            <person name="Sarrasin M."/>
            <person name="Vlcek C."/>
            <person name="Roger A.J."/>
            <person name="Elias M."/>
            <person name="Lang B.F."/>
        </authorList>
    </citation>
    <scope>NUCLEOTIDE SEQUENCE</scope>
    <source>
        <strain evidence="5">And28</strain>
    </source>
</reference>
<accession>A0A8K0AI76</accession>
<evidence type="ECO:0000256" key="2">
    <source>
        <dbReference type="ARBA" id="ARBA00022737"/>
    </source>
</evidence>
<dbReference type="Proteomes" id="UP000799049">
    <property type="component" value="Unassembled WGS sequence"/>
</dbReference>
<dbReference type="Pfam" id="PF00400">
    <property type="entry name" value="WD40"/>
    <property type="match status" value="4"/>
</dbReference>
<feature type="repeat" description="WD" evidence="3">
    <location>
        <begin position="239"/>
        <end position="284"/>
    </location>
</feature>
<organism evidence="5 6">
    <name type="scientific">Andalucia godoyi</name>
    <name type="common">Flagellate</name>
    <dbReference type="NCBI Taxonomy" id="505711"/>
    <lineage>
        <taxon>Eukaryota</taxon>
        <taxon>Discoba</taxon>
        <taxon>Jakobida</taxon>
        <taxon>Andalucina</taxon>
        <taxon>Andaluciidae</taxon>
        <taxon>Andalucia</taxon>
    </lineage>
</organism>
<gene>
    <name evidence="5" type="ORF">ANDGO_00651</name>
</gene>
<keyword evidence="6" id="KW-1185">Reference proteome</keyword>
<dbReference type="PROSITE" id="PS50082">
    <property type="entry name" value="WD_REPEATS_2"/>
    <property type="match status" value="4"/>
</dbReference>
<proteinExistence type="predicted"/>
<feature type="repeat" description="WD" evidence="3">
    <location>
        <begin position="105"/>
        <end position="136"/>
    </location>
</feature>
<dbReference type="PROSITE" id="PS00678">
    <property type="entry name" value="WD_REPEATS_1"/>
    <property type="match status" value="3"/>
</dbReference>
<dbReference type="SMART" id="SM00320">
    <property type="entry name" value="WD40"/>
    <property type="match status" value="8"/>
</dbReference>
<feature type="repeat" description="WD" evidence="3">
    <location>
        <begin position="153"/>
        <end position="187"/>
    </location>
</feature>
<dbReference type="InterPro" id="IPR001680">
    <property type="entry name" value="WD40_rpt"/>
</dbReference>
<dbReference type="InterPro" id="IPR015943">
    <property type="entry name" value="WD40/YVTN_repeat-like_dom_sf"/>
</dbReference>
<comment type="caution">
    <text evidence="5">The sequence shown here is derived from an EMBL/GenBank/DDBJ whole genome shotgun (WGS) entry which is preliminary data.</text>
</comment>
<sequence length="429" mass="45948">MSSRGSARPPVTSAASARSAGPSSKSLSLPLSFDIRSNISSWTVVDSQWRTGPVRDHVLQAHDRAILCMAAFRNRVVTGSADHGLREFDVSGPAPRMIRQLFSRNAGHAEWVTSAAYIRDGRIVSGAMDAKLCVWDACVSVTSGNTPARCTDLTGHQSSISSLKIDDSDVCISSSYDATLKVWDLSSANSRDWSCVSDLVGHSKAVLSFAWHRSLVASGGRDMIVGLWDLRTGQMTSQLRGHRQPVQCCEFICTDQGATNLLVTGSWDGQVRMWDLRDSRCVAVVDAHPGNHVNSIRSVRSSVLTTGAYDWTAYECVSQASVPPSQGDAVVSGGSDGLVHVLDVRKGLQTRATLSGHREAVGCLQTRGNLCLSGAANGWVLVHDINTAECLYGVGASKEAVRCIEVLPERACIGGDDGCTMFLDFADLC</sequence>
<dbReference type="PROSITE" id="PS50294">
    <property type="entry name" value="WD_REPEATS_REGION"/>
    <property type="match status" value="3"/>
</dbReference>
<keyword evidence="1 3" id="KW-0853">WD repeat</keyword>
<dbReference type="InterPro" id="IPR053299">
    <property type="entry name" value="ASTRA_WD_repeat"/>
</dbReference>
<dbReference type="SUPFAM" id="SSF50978">
    <property type="entry name" value="WD40 repeat-like"/>
    <property type="match status" value="1"/>
</dbReference>
<name>A0A8K0AI76_ANDGO</name>
<evidence type="ECO:0000313" key="5">
    <source>
        <dbReference type="EMBL" id="KAF0852738.1"/>
    </source>
</evidence>
<dbReference type="InterPro" id="IPR019775">
    <property type="entry name" value="WD40_repeat_CS"/>
</dbReference>
<dbReference type="PRINTS" id="PR00320">
    <property type="entry name" value="GPROTEINBRPT"/>
</dbReference>